<organism evidence="1 2">
    <name type="scientific">Pseudomonas savastanoi pv. glycinea</name>
    <name type="common">Pseudomonas syringae pv. glycinea</name>
    <dbReference type="NCBI Taxonomy" id="318"/>
    <lineage>
        <taxon>Bacteria</taxon>
        <taxon>Pseudomonadati</taxon>
        <taxon>Pseudomonadota</taxon>
        <taxon>Gammaproteobacteria</taxon>
        <taxon>Pseudomonadales</taxon>
        <taxon>Pseudomonadaceae</taxon>
        <taxon>Pseudomonas</taxon>
    </lineage>
</organism>
<comment type="caution">
    <text evidence="1">The sequence shown here is derived from an EMBL/GenBank/DDBJ whole genome shotgun (WGS) entry which is preliminary data.</text>
</comment>
<evidence type="ECO:0000313" key="1">
    <source>
        <dbReference type="EMBL" id="RMO42513.1"/>
    </source>
</evidence>
<accession>A0A3M3VCG5</accession>
<dbReference type="EMBL" id="RBPT01000321">
    <property type="protein sequence ID" value="RMO42513.1"/>
    <property type="molecule type" value="Genomic_DNA"/>
</dbReference>
<gene>
    <name evidence="1" type="ORF">ALQ41_100734</name>
</gene>
<protein>
    <submittedName>
        <fullName evidence="1">Uncharacterized protein</fullName>
    </submittedName>
</protein>
<name>A0A3M3VCG5_PSESG</name>
<dbReference type="AlphaFoldDB" id="A0A3M3VCG5"/>
<sequence length="214" mass="23243">MSAYSIASKPDRSQFLATASESPNAARQKVCSYHCRCATKLNPSSACADFQISSASASYDCTSLGFMPDLRWFGFSFGNRTLPLAASGTLFPQRATHFSRPGESLMNPCANALSITDECRNCGQHLPPHVAIAEGECPVCHSGDLVEVLTVDTKALDAALNPMPRCMEYTVVFRMEGDCSRRSFMEKLTETFADHEVEILEIQAGNKLVESGGL</sequence>
<dbReference type="Proteomes" id="UP000280599">
    <property type="component" value="Unassembled WGS sequence"/>
</dbReference>
<evidence type="ECO:0000313" key="2">
    <source>
        <dbReference type="Proteomes" id="UP000280599"/>
    </source>
</evidence>
<reference evidence="1 2" key="1">
    <citation type="submission" date="2018-08" db="EMBL/GenBank/DDBJ databases">
        <title>Recombination of ecologically and evolutionarily significant loci maintains genetic cohesion in the Pseudomonas syringae species complex.</title>
        <authorList>
            <person name="Dillon M."/>
            <person name="Thakur S."/>
            <person name="Almeida R.N.D."/>
            <person name="Weir B.S."/>
            <person name="Guttman D.S."/>
        </authorList>
    </citation>
    <scope>NUCLEOTIDE SEQUENCE [LARGE SCALE GENOMIC DNA]</scope>
    <source>
        <strain evidence="1 2">ICMP 867</strain>
    </source>
</reference>
<proteinExistence type="predicted"/>